<dbReference type="STRING" id="1913577.LPB144_05220"/>
<dbReference type="EMBL" id="CP018153">
    <property type="protein sequence ID" value="APG59851.1"/>
    <property type="molecule type" value="Genomic_DNA"/>
</dbReference>
<dbReference type="PANTHER" id="PTHR43158:SF2">
    <property type="entry name" value="SKFA PEPTIDE EXPORT ATP-BINDING PROTEIN SKFE"/>
    <property type="match status" value="1"/>
</dbReference>
<sequence>MKDLHIDSVRKSYQGKLILSDIFLSCKKGEIVGLIGRNGSGKSTLLNIIFGTESAENKFVRVDNKILKSFADSSKIINYLPQDNFLPKEVKVHNIIKLFLSQKRKIQLINNDFIKPLLQKKFKVLSGGEKRILEVFLLLNSEANFVLLDEPFNGVSPIIRDYIMKIINDERQNKGFIITDHDYENVWKVSDRVLLLNNASIKEIIDEEELIKYGYLIKTTYNIGYRK</sequence>
<dbReference type="Gene3D" id="3.40.50.300">
    <property type="entry name" value="P-loop containing nucleotide triphosphate hydrolases"/>
    <property type="match status" value="1"/>
</dbReference>
<dbReference type="GO" id="GO:0016887">
    <property type="term" value="F:ATP hydrolysis activity"/>
    <property type="evidence" value="ECO:0007669"/>
    <property type="project" value="InterPro"/>
</dbReference>
<dbReference type="Proteomes" id="UP000182510">
    <property type="component" value="Chromosome"/>
</dbReference>
<dbReference type="SUPFAM" id="SSF52540">
    <property type="entry name" value="P-loop containing nucleoside triphosphate hydrolases"/>
    <property type="match status" value="1"/>
</dbReference>
<evidence type="ECO:0000256" key="2">
    <source>
        <dbReference type="ARBA" id="ARBA00022840"/>
    </source>
</evidence>
<accession>A0A1L3J400</accession>
<evidence type="ECO:0000259" key="3">
    <source>
        <dbReference type="PROSITE" id="PS50893"/>
    </source>
</evidence>
<gene>
    <name evidence="4" type="ORF">LPB144_05220</name>
</gene>
<evidence type="ECO:0000313" key="4">
    <source>
        <dbReference type="EMBL" id="APG59851.1"/>
    </source>
</evidence>
<dbReference type="InterPro" id="IPR003593">
    <property type="entry name" value="AAA+_ATPase"/>
</dbReference>
<protein>
    <submittedName>
        <fullName evidence="4">ABC transporter ATP-binding protein</fullName>
    </submittedName>
</protein>
<dbReference type="KEGG" id="grl:LPB144_05220"/>
<dbReference type="GO" id="GO:0005524">
    <property type="term" value="F:ATP binding"/>
    <property type="evidence" value="ECO:0007669"/>
    <property type="project" value="UniProtKB-KW"/>
</dbReference>
<reference evidence="4 5" key="1">
    <citation type="submission" date="2016-11" db="EMBL/GenBank/DDBJ databases">
        <title>Gramella sp. LPB0144 isolated from marine environment.</title>
        <authorList>
            <person name="Kim E."/>
            <person name="Yi H."/>
        </authorList>
    </citation>
    <scope>NUCLEOTIDE SEQUENCE [LARGE SCALE GENOMIC DNA]</scope>
    <source>
        <strain evidence="4 5">LPB0144</strain>
    </source>
</reference>
<evidence type="ECO:0000256" key="1">
    <source>
        <dbReference type="ARBA" id="ARBA00022741"/>
    </source>
</evidence>
<dbReference type="InterPro" id="IPR003439">
    <property type="entry name" value="ABC_transporter-like_ATP-bd"/>
</dbReference>
<dbReference type="AlphaFoldDB" id="A0A1L3J400"/>
<dbReference type="RefSeq" id="WP_072552501.1">
    <property type="nucleotide sequence ID" value="NZ_CP018153.1"/>
</dbReference>
<dbReference type="InterPro" id="IPR027417">
    <property type="entry name" value="P-loop_NTPase"/>
</dbReference>
<organism evidence="4 5">
    <name type="scientific">Christiangramia salexigens</name>
    <dbReference type="NCBI Taxonomy" id="1913577"/>
    <lineage>
        <taxon>Bacteria</taxon>
        <taxon>Pseudomonadati</taxon>
        <taxon>Bacteroidota</taxon>
        <taxon>Flavobacteriia</taxon>
        <taxon>Flavobacteriales</taxon>
        <taxon>Flavobacteriaceae</taxon>
        <taxon>Christiangramia</taxon>
    </lineage>
</organism>
<proteinExistence type="predicted"/>
<feature type="domain" description="ABC transporter" evidence="3">
    <location>
        <begin position="4"/>
        <end position="223"/>
    </location>
</feature>
<dbReference type="PROSITE" id="PS50893">
    <property type="entry name" value="ABC_TRANSPORTER_2"/>
    <property type="match status" value="1"/>
</dbReference>
<dbReference type="OrthoDB" id="9801987at2"/>
<keyword evidence="5" id="KW-1185">Reference proteome</keyword>
<dbReference type="PANTHER" id="PTHR43158">
    <property type="entry name" value="SKFA PEPTIDE EXPORT ATP-BINDING PROTEIN SKFE"/>
    <property type="match status" value="1"/>
</dbReference>
<evidence type="ECO:0000313" key="5">
    <source>
        <dbReference type="Proteomes" id="UP000182510"/>
    </source>
</evidence>
<name>A0A1L3J400_9FLAO</name>
<dbReference type="SMART" id="SM00382">
    <property type="entry name" value="AAA"/>
    <property type="match status" value="1"/>
</dbReference>
<keyword evidence="1" id="KW-0547">Nucleotide-binding</keyword>
<keyword evidence="2 4" id="KW-0067">ATP-binding</keyword>
<dbReference type="Pfam" id="PF00005">
    <property type="entry name" value="ABC_tran"/>
    <property type="match status" value="1"/>
</dbReference>